<reference evidence="2 3" key="1">
    <citation type="journal article" date="2015" name="Genome Biol. Evol.">
        <title>The genome of winter moth (Operophtera brumata) provides a genomic perspective on sexual dimorphism and phenology.</title>
        <authorList>
            <person name="Derks M.F."/>
            <person name="Smit S."/>
            <person name="Salis L."/>
            <person name="Schijlen E."/>
            <person name="Bossers A."/>
            <person name="Mateman C."/>
            <person name="Pijl A.S."/>
            <person name="de Ridder D."/>
            <person name="Groenen M.A."/>
            <person name="Visser M.E."/>
            <person name="Megens H.J."/>
        </authorList>
    </citation>
    <scope>NUCLEOTIDE SEQUENCE [LARGE SCALE GENOMIC DNA]</scope>
    <source>
        <strain evidence="2">WM2013NL</strain>
        <tissue evidence="2">Head and thorax</tissue>
    </source>
</reference>
<protein>
    <submittedName>
        <fullName evidence="2">Uncharacterized protein</fullName>
    </submittedName>
</protein>
<comment type="caution">
    <text evidence="2">The sequence shown here is derived from an EMBL/GenBank/DDBJ whole genome shotgun (WGS) entry which is preliminary data.</text>
</comment>
<comment type="subcellular location">
    <subcellularLocation>
        <location evidence="1">Endoplasmic reticulum membrane</location>
    </subcellularLocation>
</comment>
<evidence type="ECO:0000313" key="2">
    <source>
        <dbReference type="EMBL" id="KOB77763.1"/>
    </source>
</evidence>
<dbReference type="GO" id="GO:0008289">
    <property type="term" value="F:lipid binding"/>
    <property type="evidence" value="ECO:0007669"/>
    <property type="project" value="TreeGrafter"/>
</dbReference>
<dbReference type="GO" id="GO:0005789">
    <property type="term" value="C:endoplasmic reticulum membrane"/>
    <property type="evidence" value="ECO:0007669"/>
    <property type="project" value="UniProtKB-SubCell"/>
</dbReference>
<name>A0A0L7LQJ0_OPEBR</name>
<organism evidence="2 3">
    <name type="scientific">Operophtera brumata</name>
    <name type="common">Winter moth</name>
    <name type="synonym">Phalaena brumata</name>
    <dbReference type="NCBI Taxonomy" id="104452"/>
    <lineage>
        <taxon>Eukaryota</taxon>
        <taxon>Metazoa</taxon>
        <taxon>Ecdysozoa</taxon>
        <taxon>Arthropoda</taxon>
        <taxon>Hexapoda</taxon>
        <taxon>Insecta</taxon>
        <taxon>Pterygota</taxon>
        <taxon>Neoptera</taxon>
        <taxon>Endopterygota</taxon>
        <taxon>Lepidoptera</taxon>
        <taxon>Glossata</taxon>
        <taxon>Ditrysia</taxon>
        <taxon>Geometroidea</taxon>
        <taxon>Geometridae</taxon>
        <taxon>Larentiinae</taxon>
        <taxon>Operophtera</taxon>
    </lineage>
</organism>
<keyword evidence="3" id="KW-1185">Reference proteome</keyword>
<proteinExistence type="predicted"/>
<dbReference type="EMBL" id="JTDY01000310">
    <property type="protein sequence ID" value="KOB77763.1"/>
    <property type="molecule type" value="Genomic_DNA"/>
</dbReference>
<gene>
    <name evidence="2" type="ORF">OBRU01_03492</name>
</gene>
<dbReference type="PANTHER" id="PTHR13466:SF0">
    <property type="entry name" value="SMP-LTD DOMAIN-CONTAINING PROTEIN"/>
    <property type="match status" value="1"/>
</dbReference>
<dbReference type="AlphaFoldDB" id="A0A0L7LQJ0"/>
<evidence type="ECO:0000313" key="3">
    <source>
        <dbReference type="Proteomes" id="UP000037510"/>
    </source>
</evidence>
<evidence type="ECO:0000256" key="1">
    <source>
        <dbReference type="ARBA" id="ARBA00004586"/>
    </source>
</evidence>
<dbReference type="Proteomes" id="UP000037510">
    <property type="component" value="Unassembled WGS sequence"/>
</dbReference>
<sequence length="227" mass="25146">MMYNVDRQLPSFMSPLVVTELSLAGACPLVERVLPVACDARGVWLDADLRYDGGAFIALSTQINLMKLKEKNITLEEHLLGTKENVVENDADGKGAAATVASVIVDKMRMKIYDSDMEDSAESSSDDEVQVVQPVDSAENVPVQEAVSSNTEGGSSKKKFLRMVDRIATNKYFQQARPAVGARTLRFAHISNWIEQKLSKEFEKVFVLPNMEDIIIDVMTPTPVDFE</sequence>
<accession>A0A0L7LQJ0</accession>
<dbReference type="PANTHER" id="PTHR13466">
    <property type="entry name" value="TEX2 PROTEIN-RELATED"/>
    <property type="match status" value="1"/>
</dbReference>
<dbReference type="STRING" id="104452.A0A0L7LQJ0"/>